<dbReference type="InterPro" id="IPR001075">
    <property type="entry name" value="NIF_FeS_clus_asmbl_NifU_C"/>
</dbReference>
<dbReference type="PANTHER" id="PTHR11178:SF1">
    <property type="entry name" value="NFU1 IRON-SULFUR CLUSTER SCAFFOLD HOMOLOG, MITOCHONDRIAL"/>
    <property type="match status" value="1"/>
</dbReference>
<dbReference type="Gene3D" id="3.30.300.130">
    <property type="entry name" value="Fe-S cluster assembly (FSCA)"/>
    <property type="match status" value="1"/>
</dbReference>
<dbReference type="InterPro" id="IPR034904">
    <property type="entry name" value="FSCA_dom_sf"/>
</dbReference>
<organism evidence="3">
    <name type="scientific">hydrothermal vent metagenome</name>
    <dbReference type="NCBI Taxonomy" id="652676"/>
    <lineage>
        <taxon>unclassified sequences</taxon>
        <taxon>metagenomes</taxon>
        <taxon>ecological metagenomes</taxon>
    </lineage>
</organism>
<evidence type="ECO:0000259" key="2">
    <source>
        <dbReference type="Pfam" id="PF01106"/>
    </source>
</evidence>
<dbReference type="GO" id="GO:0005506">
    <property type="term" value="F:iron ion binding"/>
    <property type="evidence" value="ECO:0007669"/>
    <property type="project" value="InterPro"/>
</dbReference>
<dbReference type="PANTHER" id="PTHR11178">
    <property type="entry name" value="IRON-SULFUR CLUSTER SCAFFOLD PROTEIN NFU-RELATED"/>
    <property type="match status" value="1"/>
</dbReference>
<proteinExistence type="inferred from homology"/>
<dbReference type="GO" id="GO:0016226">
    <property type="term" value="P:iron-sulfur cluster assembly"/>
    <property type="evidence" value="ECO:0007669"/>
    <property type="project" value="InterPro"/>
</dbReference>
<protein>
    <submittedName>
        <fullName evidence="3">NifU-like domain protein</fullName>
    </submittedName>
</protein>
<dbReference type="AlphaFoldDB" id="A0A3B0QWS1"/>
<gene>
    <name evidence="3" type="ORF">MNBD_DELTA01-149</name>
</gene>
<sequence>MLKERVEEALNSIRPALQADGGDVALVDLDEENGVVRVQLQGACAGCPSAQITLVMGVERAIKEAVPEIKEVLSV</sequence>
<evidence type="ECO:0000256" key="1">
    <source>
        <dbReference type="ARBA" id="ARBA00006420"/>
    </source>
</evidence>
<dbReference type="Pfam" id="PF01106">
    <property type="entry name" value="NifU"/>
    <property type="match status" value="1"/>
</dbReference>
<reference evidence="3" key="1">
    <citation type="submission" date="2018-06" db="EMBL/GenBank/DDBJ databases">
        <authorList>
            <person name="Zhirakovskaya E."/>
        </authorList>
    </citation>
    <scope>NUCLEOTIDE SEQUENCE</scope>
</reference>
<name>A0A3B0QWS1_9ZZZZ</name>
<dbReference type="SUPFAM" id="SSF117916">
    <property type="entry name" value="Fe-S cluster assembly (FSCA) domain-like"/>
    <property type="match status" value="1"/>
</dbReference>
<comment type="similarity">
    <text evidence="1">Belongs to the NifU family.</text>
</comment>
<dbReference type="GO" id="GO:0051536">
    <property type="term" value="F:iron-sulfur cluster binding"/>
    <property type="evidence" value="ECO:0007669"/>
    <property type="project" value="InterPro"/>
</dbReference>
<accession>A0A3B0QWS1</accession>
<evidence type="ECO:0000313" key="3">
    <source>
        <dbReference type="EMBL" id="VAV84762.1"/>
    </source>
</evidence>
<feature type="domain" description="NIF system FeS cluster assembly NifU C-terminal" evidence="2">
    <location>
        <begin position="6"/>
        <end position="72"/>
    </location>
</feature>
<dbReference type="EMBL" id="UOEA01000072">
    <property type="protein sequence ID" value="VAV84762.1"/>
    <property type="molecule type" value="Genomic_DNA"/>
</dbReference>